<name>A9IWW8_BART1</name>
<keyword evidence="2" id="KW-1185">Reference proteome</keyword>
<dbReference type="AlphaFoldDB" id="A9IWW8"/>
<proteinExistence type="predicted"/>
<dbReference type="KEGG" id="btr:BT_1774"/>
<accession>A9IWW8</accession>
<reference evidence="1 2" key="1">
    <citation type="journal article" date="2007" name="Nat. Genet.">
        <title>Genomic analysis of Bartonella identifies type IV secretion systems as host adaptability factors.</title>
        <authorList>
            <person name="Saenz H.L."/>
            <person name="Engel P."/>
            <person name="Stoeckli M.C."/>
            <person name="Lanz C."/>
            <person name="Raddatz G."/>
            <person name="Vayssier-Taussat M."/>
            <person name="Birtles R."/>
            <person name="Schuster S.C."/>
            <person name="Dehio C."/>
        </authorList>
    </citation>
    <scope>NUCLEOTIDE SEQUENCE [LARGE SCALE GENOMIC DNA]</scope>
    <source>
        <strain evidence="2">DSM 28219 / CCUG 45778 / CIP 105476 / IBS 506</strain>
    </source>
</reference>
<protein>
    <submittedName>
        <fullName evidence="1">Integrase</fullName>
    </submittedName>
</protein>
<dbReference type="Proteomes" id="UP000001592">
    <property type="component" value="Chromosome"/>
</dbReference>
<dbReference type="InterPro" id="IPR038488">
    <property type="entry name" value="Integrase_DNA-bd_sf"/>
</dbReference>
<dbReference type="HOGENOM" id="CLU_178888_0_1_5"/>
<dbReference type="Gene3D" id="3.30.160.390">
    <property type="entry name" value="Integrase, DNA-binding domain"/>
    <property type="match status" value="1"/>
</dbReference>
<evidence type="ECO:0000313" key="2">
    <source>
        <dbReference type="Proteomes" id="UP000001592"/>
    </source>
</evidence>
<gene>
    <name evidence="1" type="ordered locus">BT_1774</name>
</gene>
<sequence length="68" mass="7986">MALMNRLKKSLSQWELANITMVPTCYFINVKMGAQWLYRYTIHGHRHEMGLDALRNVSFKKASERATQ</sequence>
<organism evidence="1 2">
    <name type="scientific">Bartonella tribocorum (strain DSM 28219 / CCUG 45778 / CIP 105476 / IBS 506)</name>
    <dbReference type="NCBI Taxonomy" id="382640"/>
    <lineage>
        <taxon>Bacteria</taxon>
        <taxon>Pseudomonadati</taxon>
        <taxon>Pseudomonadota</taxon>
        <taxon>Alphaproteobacteria</taxon>
        <taxon>Hyphomicrobiales</taxon>
        <taxon>Bartonellaceae</taxon>
        <taxon>Bartonella</taxon>
    </lineage>
</organism>
<dbReference type="EMBL" id="AM260525">
    <property type="protein sequence ID" value="CAK02058.1"/>
    <property type="molecule type" value="Genomic_DNA"/>
</dbReference>
<evidence type="ECO:0000313" key="1">
    <source>
        <dbReference type="EMBL" id="CAK02058.1"/>
    </source>
</evidence>